<keyword evidence="20" id="KW-1185">Reference proteome</keyword>
<dbReference type="Pfam" id="PF00106">
    <property type="entry name" value="adh_short"/>
    <property type="match status" value="1"/>
</dbReference>
<evidence type="ECO:0000256" key="13">
    <source>
        <dbReference type="ARBA" id="ARBA00023125"/>
    </source>
</evidence>
<dbReference type="SMART" id="SM00355">
    <property type="entry name" value="ZnF_C2H2"/>
    <property type="match status" value="7"/>
</dbReference>
<evidence type="ECO:0000313" key="19">
    <source>
        <dbReference type="EMBL" id="TRY86455.1"/>
    </source>
</evidence>
<comment type="similarity">
    <text evidence="4">Belongs to the krueppel C2H2-type zinc-finger protein family.</text>
</comment>
<dbReference type="FunFam" id="3.40.50.720:FF:000202">
    <property type="entry name" value="Short-chain dehydrogenase/reductase family 16C member 6"/>
    <property type="match status" value="1"/>
</dbReference>
<feature type="domain" description="C2H2-type" evidence="18">
    <location>
        <begin position="359"/>
        <end position="386"/>
    </location>
</feature>
<comment type="subcellular location">
    <subcellularLocation>
        <location evidence="1">Nucleus</location>
    </subcellularLocation>
</comment>
<evidence type="ECO:0000259" key="18">
    <source>
        <dbReference type="PROSITE" id="PS50157"/>
    </source>
</evidence>
<evidence type="ECO:0000256" key="17">
    <source>
        <dbReference type="PROSITE-ProRule" id="PRU00042"/>
    </source>
</evidence>
<evidence type="ECO:0000313" key="20">
    <source>
        <dbReference type="Proteomes" id="UP000316079"/>
    </source>
</evidence>
<dbReference type="FunFam" id="3.30.160.60:FF:000256">
    <property type="entry name" value="PLAG1 like zinc finger 2"/>
    <property type="match status" value="1"/>
</dbReference>
<dbReference type="GO" id="GO:0010557">
    <property type="term" value="P:positive regulation of macromolecule biosynthetic process"/>
    <property type="evidence" value="ECO:0007669"/>
    <property type="project" value="UniProtKB-ARBA"/>
</dbReference>
<feature type="domain" description="C2H2-type" evidence="18">
    <location>
        <begin position="510"/>
        <end position="537"/>
    </location>
</feature>
<evidence type="ECO:0000256" key="12">
    <source>
        <dbReference type="ARBA" id="ARBA00023027"/>
    </source>
</evidence>
<evidence type="ECO:0000256" key="5">
    <source>
        <dbReference type="ARBA" id="ARBA00022723"/>
    </source>
</evidence>
<evidence type="ECO:0000256" key="10">
    <source>
        <dbReference type="ARBA" id="ARBA00023002"/>
    </source>
</evidence>
<comment type="caution">
    <text evidence="19">The sequence shown here is derived from an EMBL/GenBank/DDBJ whole genome shotgun (WGS) entry which is preliminary data.</text>
</comment>
<dbReference type="Gene3D" id="3.40.50.720">
    <property type="entry name" value="NAD(P)-binding Rossmann-like Domain"/>
    <property type="match status" value="1"/>
</dbReference>
<dbReference type="Gene3D" id="3.30.160.60">
    <property type="entry name" value="Classic Zinc Finger"/>
    <property type="match status" value="6"/>
</dbReference>
<evidence type="ECO:0000256" key="4">
    <source>
        <dbReference type="ARBA" id="ARBA00006991"/>
    </source>
</evidence>
<dbReference type="GO" id="GO:0016616">
    <property type="term" value="F:oxidoreductase activity, acting on the CH-OH group of donors, NAD or NADP as acceptor"/>
    <property type="evidence" value="ECO:0007669"/>
    <property type="project" value="TreeGrafter"/>
</dbReference>
<dbReference type="FunFam" id="3.30.160.60:FF:000231">
    <property type="entry name" value="PLAG1 like zinc finger 2"/>
    <property type="match status" value="1"/>
</dbReference>
<dbReference type="CDD" id="cd05339">
    <property type="entry name" value="17beta-HSDXI-like_SDR_c"/>
    <property type="match status" value="1"/>
</dbReference>
<organism evidence="19 20">
    <name type="scientific">Danionella cerebrum</name>
    <dbReference type="NCBI Taxonomy" id="2873325"/>
    <lineage>
        <taxon>Eukaryota</taxon>
        <taxon>Metazoa</taxon>
        <taxon>Chordata</taxon>
        <taxon>Craniata</taxon>
        <taxon>Vertebrata</taxon>
        <taxon>Euteleostomi</taxon>
        <taxon>Actinopterygii</taxon>
        <taxon>Neopterygii</taxon>
        <taxon>Teleostei</taxon>
        <taxon>Ostariophysi</taxon>
        <taxon>Cypriniformes</taxon>
        <taxon>Danionidae</taxon>
        <taxon>Danioninae</taxon>
        <taxon>Danionella</taxon>
    </lineage>
</organism>
<keyword evidence="7 17" id="KW-0863">Zinc-finger</keyword>
<dbReference type="InterPro" id="IPR036291">
    <property type="entry name" value="NAD(P)-bd_dom_sf"/>
</dbReference>
<feature type="domain" description="C2H2-type" evidence="18">
    <location>
        <begin position="387"/>
        <end position="416"/>
    </location>
</feature>
<proteinExistence type="inferred from homology"/>
<keyword evidence="5" id="KW-0479">Metal-binding</keyword>
<keyword evidence="6" id="KW-0677">Repeat</keyword>
<dbReference type="GO" id="GO:0003677">
    <property type="term" value="F:DNA binding"/>
    <property type="evidence" value="ECO:0007669"/>
    <property type="project" value="UniProtKB-KW"/>
</dbReference>
<keyword evidence="13" id="KW-0238">DNA-binding</keyword>
<dbReference type="SUPFAM" id="SSF51735">
    <property type="entry name" value="NAD(P)-binding Rossmann-fold domains"/>
    <property type="match status" value="1"/>
</dbReference>
<dbReference type="PRINTS" id="PR00081">
    <property type="entry name" value="GDHRDH"/>
</dbReference>
<accession>A0A553Q941</accession>
<dbReference type="InterPro" id="IPR013087">
    <property type="entry name" value="Znf_C2H2_type"/>
</dbReference>
<comment type="pathway">
    <text evidence="2">Protein modification; protein ubiquitination.</text>
</comment>
<evidence type="ECO:0000256" key="16">
    <source>
        <dbReference type="ARBA" id="ARBA00023242"/>
    </source>
</evidence>
<reference evidence="19 20" key="1">
    <citation type="journal article" date="2019" name="Sci. Data">
        <title>Hybrid genome assembly and annotation of Danionella translucida.</title>
        <authorList>
            <person name="Kadobianskyi M."/>
            <person name="Schulze L."/>
            <person name="Schuelke M."/>
            <person name="Judkewitz B."/>
        </authorList>
    </citation>
    <scope>NUCLEOTIDE SEQUENCE [LARGE SCALE GENOMIC DNA]</scope>
    <source>
        <strain evidence="19 20">Bolton</strain>
    </source>
</reference>
<evidence type="ECO:0000256" key="3">
    <source>
        <dbReference type="ARBA" id="ARBA00006484"/>
    </source>
</evidence>
<dbReference type="PROSITE" id="PS00028">
    <property type="entry name" value="ZINC_FINGER_C2H2_1"/>
    <property type="match status" value="7"/>
</dbReference>
<dbReference type="InterPro" id="IPR002347">
    <property type="entry name" value="SDR_fam"/>
</dbReference>
<evidence type="ECO:0000256" key="2">
    <source>
        <dbReference type="ARBA" id="ARBA00004906"/>
    </source>
</evidence>
<keyword evidence="12" id="KW-0520">NAD</keyword>
<comment type="similarity">
    <text evidence="3">Belongs to the short-chain dehydrogenases/reductases (SDR) family.</text>
</comment>
<dbReference type="Proteomes" id="UP000316079">
    <property type="component" value="Unassembled WGS sequence"/>
</dbReference>
<dbReference type="FunFam" id="3.30.160.60:FF:000100">
    <property type="entry name" value="Zinc finger 45-like"/>
    <property type="match status" value="1"/>
</dbReference>
<sequence length="717" mass="80341">MNFLVETLRLLFMSLVFSLEAFVRLFIPARRKSVSGETVLLTGAGSGIGRLMALEFARLEARLVLWDINEEGNKETARMIKESYGARAHTYTCDCSDREEVYRVANQVKREVGDVTILINNAGIVTGKKFMESPDVLIEKSMEVNGLAHFWMYKAFLPAMIAGNHGHLVSIASTAGLMGVNGLAVGFAESMALELLALGCDGVKTTIVCPFFINTGMFDGAKTKWPTLMPILEPEYACRKIMDAIRQDQVYLYMPRVIYFGVALKHLLPTKLGVLLGEYLGAFNCMATFKGHGKKEVIPTIPVNCHSIHTTLTTYGMGSICITGAGIAQSLVSPNECPSAAEHCRVRKRRLEGKMRKNFLCQLCEKAFNSLEKLKVHSYSHTGERPYHCTHADCTKAFVSKYKLLRHMATHSPEKTHKCSYCEKMFHRKDHLKNHLNTHNPNKEAFSCTECGKNYNTKLGFRRHQALHAAHRGDLTCQVCLQCYPSTPLLLEHLRGHAGKSASTTKEKRHQCEHCERRFYTRKDVRRHLVVHTGRKDFLCQYCAQRFGRKDHLTRHVKKSHARELLRVKVEPVDLMESQTSPASDALSLRYPVDHPSCSPPPPLRAELESYLLELQAEDTPKLSYSVTVPAETASSLDFLSPLFNFLPYNQGTGSTLGVACSQEEGILATPLQDTPEPLSLLHTLTHSHTLSQTNAHTHPASLNTTTTLPRFHQAFQ</sequence>
<dbReference type="GO" id="GO:0005634">
    <property type="term" value="C:nucleus"/>
    <property type="evidence" value="ECO:0007669"/>
    <property type="project" value="UniProtKB-SubCell"/>
</dbReference>
<feature type="domain" description="C2H2-type" evidence="18">
    <location>
        <begin position="417"/>
        <end position="444"/>
    </location>
</feature>
<dbReference type="PANTHER" id="PTHR24322">
    <property type="entry name" value="PKSB"/>
    <property type="match status" value="1"/>
</dbReference>
<dbReference type="OrthoDB" id="3533395at2759"/>
<keyword evidence="11" id="KW-0805">Transcription regulation</keyword>
<dbReference type="STRING" id="623744.A0A553Q941"/>
<evidence type="ECO:0000256" key="14">
    <source>
        <dbReference type="ARBA" id="ARBA00023159"/>
    </source>
</evidence>
<name>A0A553Q941_9TELE</name>
<dbReference type="GO" id="GO:0005811">
    <property type="term" value="C:lipid droplet"/>
    <property type="evidence" value="ECO:0007669"/>
    <property type="project" value="TreeGrafter"/>
</dbReference>
<evidence type="ECO:0000256" key="7">
    <source>
        <dbReference type="ARBA" id="ARBA00022771"/>
    </source>
</evidence>
<keyword evidence="9" id="KW-0862">Zinc</keyword>
<dbReference type="AlphaFoldDB" id="A0A553Q941"/>
<dbReference type="PROSITE" id="PS50157">
    <property type="entry name" value="ZINC_FINGER_C2H2_2"/>
    <property type="match status" value="7"/>
</dbReference>
<dbReference type="GO" id="GO:0010468">
    <property type="term" value="P:regulation of gene expression"/>
    <property type="evidence" value="ECO:0007669"/>
    <property type="project" value="UniProtKB-ARBA"/>
</dbReference>
<protein>
    <recommendedName>
        <fullName evidence="18">C2H2-type domain-containing protein</fullName>
    </recommendedName>
</protein>
<evidence type="ECO:0000256" key="11">
    <source>
        <dbReference type="ARBA" id="ARBA00023015"/>
    </source>
</evidence>
<gene>
    <name evidence="19" type="ORF">DNTS_018469</name>
</gene>
<keyword evidence="10" id="KW-0560">Oxidoreductase</keyword>
<evidence type="ECO:0000256" key="1">
    <source>
        <dbReference type="ARBA" id="ARBA00004123"/>
    </source>
</evidence>
<dbReference type="GO" id="GO:0008270">
    <property type="term" value="F:zinc ion binding"/>
    <property type="evidence" value="ECO:0007669"/>
    <property type="project" value="UniProtKB-KW"/>
</dbReference>
<keyword evidence="8" id="KW-0833">Ubl conjugation pathway</keyword>
<keyword evidence="14" id="KW-0010">Activator</keyword>
<feature type="domain" description="C2H2-type" evidence="18">
    <location>
        <begin position="446"/>
        <end position="473"/>
    </location>
</feature>
<dbReference type="Pfam" id="PF00096">
    <property type="entry name" value="zf-C2H2"/>
    <property type="match status" value="3"/>
</dbReference>
<dbReference type="EMBL" id="SRMA01026217">
    <property type="protein sequence ID" value="TRY86455.1"/>
    <property type="molecule type" value="Genomic_DNA"/>
</dbReference>
<dbReference type="InterPro" id="IPR036236">
    <property type="entry name" value="Znf_C2H2_sf"/>
</dbReference>
<evidence type="ECO:0000256" key="8">
    <source>
        <dbReference type="ARBA" id="ARBA00022786"/>
    </source>
</evidence>
<feature type="domain" description="C2H2-type" evidence="18">
    <location>
        <begin position="538"/>
        <end position="566"/>
    </location>
</feature>
<dbReference type="FunFam" id="3.30.160.60:FF:000425">
    <property type="entry name" value="PLAG1 like zinc finger 1"/>
    <property type="match status" value="1"/>
</dbReference>
<feature type="domain" description="C2H2-type" evidence="18">
    <location>
        <begin position="475"/>
        <end position="502"/>
    </location>
</feature>
<evidence type="ECO:0000256" key="15">
    <source>
        <dbReference type="ARBA" id="ARBA00023163"/>
    </source>
</evidence>
<dbReference type="PANTHER" id="PTHR24322:SF747">
    <property type="entry name" value="EPIDERMAL RETINAL DEHYDROGENASE 2-RELATED"/>
    <property type="match status" value="1"/>
</dbReference>
<keyword evidence="15" id="KW-0804">Transcription</keyword>
<dbReference type="SUPFAM" id="SSF57667">
    <property type="entry name" value="beta-beta-alpha zinc fingers"/>
    <property type="match status" value="4"/>
</dbReference>
<evidence type="ECO:0000256" key="6">
    <source>
        <dbReference type="ARBA" id="ARBA00022737"/>
    </source>
</evidence>
<evidence type="ECO:0000256" key="9">
    <source>
        <dbReference type="ARBA" id="ARBA00022833"/>
    </source>
</evidence>
<keyword evidence="16" id="KW-0539">Nucleus</keyword>
<dbReference type="FunFam" id="3.30.160.60:FF:000446">
    <property type="entry name" value="Zinc finger protein"/>
    <property type="match status" value="1"/>
</dbReference>